<dbReference type="EMBL" id="JAWRVE010000028">
    <property type="protein sequence ID" value="KAL1872668.1"/>
    <property type="molecule type" value="Genomic_DNA"/>
</dbReference>
<organism evidence="3 4">
    <name type="scientific">Diaporthe australafricana</name>
    <dbReference type="NCBI Taxonomy" id="127596"/>
    <lineage>
        <taxon>Eukaryota</taxon>
        <taxon>Fungi</taxon>
        <taxon>Dikarya</taxon>
        <taxon>Ascomycota</taxon>
        <taxon>Pezizomycotina</taxon>
        <taxon>Sordariomycetes</taxon>
        <taxon>Sordariomycetidae</taxon>
        <taxon>Diaporthales</taxon>
        <taxon>Diaporthaceae</taxon>
        <taxon>Diaporthe</taxon>
    </lineage>
</organism>
<evidence type="ECO:0000313" key="3">
    <source>
        <dbReference type="EMBL" id="KAL1872668.1"/>
    </source>
</evidence>
<dbReference type="Pfam" id="PF13532">
    <property type="entry name" value="2OG-FeII_Oxy_2"/>
    <property type="match status" value="1"/>
</dbReference>
<accession>A0ABR3XAM6</accession>
<dbReference type="Proteomes" id="UP001583177">
    <property type="component" value="Unassembled WGS sequence"/>
</dbReference>
<feature type="region of interest" description="Disordered" evidence="1">
    <location>
        <begin position="727"/>
        <end position="753"/>
    </location>
</feature>
<dbReference type="PANTHER" id="PTHR31573:SF4">
    <property type="entry name" value="FE2OG DIOXYGENASE DOMAIN-CONTAINING PROTEIN"/>
    <property type="match status" value="1"/>
</dbReference>
<dbReference type="Gene3D" id="2.60.120.590">
    <property type="entry name" value="Alpha-ketoglutarate-dependent dioxygenase AlkB-like"/>
    <property type="match status" value="1"/>
</dbReference>
<evidence type="ECO:0000259" key="2">
    <source>
        <dbReference type="Pfam" id="PF13532"/>
    </source>
</evidence>
<feature type="domain" description="Alpha-ketoglutarate-dependent dioxygenase AlkB-like" evidence="2">
    <location>
        <begin position="499"/>
        <end position="693"/>
    </location>
</feature>
<dbReference type="InterPro" id="IPR037151">
    <property type="entry name" value="AlkB-like_sf"/>
</dbReference>
<dbReference type="InterPro" id="IPR032852">
    <property type="entry name" value="ALKBH2"/>
</dbReference>
<name>A0ABR3XAM6_9PEZI</name>
<dbReference type="SUPFAM" id="SSF51197">
    <property type="entry name" value="Clavaminate synthase-like"/>
    <property type="match status" value="1"/>
</dbReference>
<evidence type="ECO:0000313" key="4">
    <source>
        <dbReference type="Proteomes" id="UP001583177"/>
    </source>
</evidence>
<dbReference type="InterPro" id="IPR027450">
    <property type="entry name" value="AlkB-like"/>
</dbReference>
<comment type="caution">
    <text evidence="3">The sequence shown here is derived from an EMBL/GenBank/DDBJ whole genome shotgun (WGS) entry which is preliminary data.</text>
</comment>
<gene>
    <name evidence="3" type="ORF">Daus18300_004214</name>
</gene>
<reference evidence="3 4" key="1">
    <citation type="journal article" date="2024" name="IMA Fungus">
        <title>IMA Genome - F19 : A genome assembly and annotation guide to empower mycologists, including annotated draft genome sequences of Ceratocystis pirilliformis, Diaporthe australafricana, Fusarium ophioides, Paecilomyces lecythidis, and Sporothrix stenoceras.</title>
        <authorList>
            <person name="Aylward J."/>
            <person name="Wilson A.M."/>
            <person name="Visagie C.M."/>
            <person name="Spraker J."/>
            <person name="Barnes I."/>
            <person name="Buitendag C."/>
            <person name="Ceriani C."/>
            <person name="Del Mar Angel L."/>
            <person name="du Plessis D."/>
            <person name="Fuchs T."/>
            <person name="Gasser K."/>
            <person name="Kramer D."/>
            <person name="Li W."/>
            <person name="Munsamy K."/>
            <person name="Piso A."/>
            <person name="Price J.L."/>
            <person name="Sonnekus B."/>
            <person name="Thomas C."/>
            <person name="van der Nest A."/>
            <person name="van Dijk A."/>
            <person name="van Heerden A."/>
            <person name="van Vuuren N."/>
            <person name="Yilmaz N."/>
            <person name="Duong T.A."/>
            <person name="van der Merwe N.A."/>
            <person name="Wingfield M.J."/>
            <person name="Wingfield B.D."/>
        </authorList>
    </citation>
    <scope>NUCLEOTIDE SEQUENCE [LARGE SCALE GENOMIC DNA]</scope>
    <source>
        <strain evidence="3 4">CMW 18300</strain>
    </source>
</reference>
<evidence type="ECO:0000256" key="1">
    <source>
        <dbReference type="SAM" id="MobiDB-lite"/>
    </source>
</evidence>
<sequence>METEDSPARQTEQKGEAQLSYAKTITRKNMESWVALGSPRYFAQRRPDFASATAWFHGTGTGYWSTNQGDPRNGRDETGDEQKYCTGLFLAGRPPAGQYLDPEVVITALNGPENFQTIINSRKKETRHSIDRLVPVGVAVGKEACKPDTNGARTFPCPIPEGLDCVVLGWFLATNMWPQPVKAENGSVRTAWMVRLEKIDLSEPSWWSNAAHKTLRYPSPEERDFKTKASKESCKTCEERSVRIYNSNFVCLNQNCADWFTVDGKLLVQTDPRNITYNPDFLRERFDRFDEALKPEPLEPFYPSLYPSLQQFLAKNFADATTPVTENNIAARNEALLSGFSCPQCGLANPRLQWDRWYCRNVDCRDEKGDIKPFSYHAPPPVVTSELLAAERQLRRPSASKPLDTLLGYKAARDLESHVAHQLDFGGGCRATIFRPKPDSPAITTADDLLAKIQQEADSGNLGLARRSVRGLNGAALTNHFVENFGERYRLPFALGDIPLDQAPGAVNEALQAANGYMKEYFGDDNSDCEFNEVYIAAYMSKKMGMSFHDDGEKGLGSIIATWTLGGRAIFKFCIKPQFDYGRSKQGGGWMRPADGQVDPIPTGCTEETSRKALNARFDSDEITEDEWRTQLQQHMDAYMANPQNRMTYSKRTIVTFAVEHGDIVVMSGPNTQKYMEHSVDCDSPMRFALTFRRVTQNMGTAAQWANLDAKLARDKAFKPSWTAIEANKRKAEDEGEDDGKSAGDAKKSKMGE</sequence>
<proteinExistence type="predicted"/>
<keyword evidence="4" id="KW-1185">Reference proteome</keyword>
<dbReference type="PANTHER" id="PTHR31573">
    <property type="entry name" value="ALPHA-KETOGLUTARATE-DEPENDENT DIOXYGENASE ALKB HOMOLOG 2"/>
    <property type="match status" value="1"/>
</dbReference>
<protein>
    <recommendedName>
        <fullName evidence="2">Alpha-ketoglutarate-dependent dioxygenase AlkB-like domain-containing protein</fullName>
    </recommendedName>
</protein>